<reference evidence="1 2" key="1">
    <citation type="submission" date="2024-05" db="EMBL/GenBank/DDBJ databases">
        <title>A draft genome resource for the thread blight pathogen Marasmius tenuissimus strain MS-2.</title>
        <authorList>
            <person name="Yulfo-Soto G.E."/>
            <person name="Baruah I.K."/>
            <person name="Amoako-Attah I."/>
            <person name="Bukari Y."/>
            <person name="Meinhardt L.W."/>
            <person name="Bailey B.A."/>
            <person name="Cohen S.P."/>
        </authorList>
    </citation>
    <scope>NUCLEOTIDE SEQUENCE [LARGE SCALE GENOMIC DNA]</scope>
    <source>
        <strain evidence="1 2">MS-2</strain>
    </source>
</reference>
<gene>
    <name evidence="1" type="ORF">AAF712_015430</name>
</gene>
<sequence>MPQNERHDDCVDNFQHLPVEVTRRIMGSGVEESSFRVDALMGKISWKMADVFQWCQVSSTLRNIGLSDKTLWRKINLTGPRFELTSDALGRIGSFRYLAFFALFAEILERAGETPLDVTLTIDTYFGRREDPTHPLSRLPPFTNRFFSTLSRTGNWRSLSLTSKLPSKQTITAMKRFETNISTAAALAVYKPNTDTSYQDVLSYLAISMPQLVSCTLWTGCSNWGQDESEVELTEPWDDLYLEGVFQGISHWLSNANLPGSITNLTDVTLAGSDENALKILAVCPRLASLRMLLLDCDDSLSNSPEDLKQSILRCATVQQTHVHLHTLTLVMTSPQPWLANVFSRVSCPALLSLAFSYPRWPADDEDVQLSR</sequence>
<organism evidence="1 2">
    <name type="scientific">Marasmius tenuissimus</name>
    <dbReference type="NCBI Taxonomy" id="585030"/>
    <lineage>
        <taxon>Eukaryota</taxon>
        <taxon>Fungi</taxon>
        <taxon>Dikarya</taxon>
        <taxon>Basidiomycota</taxon>
        <taxon>Agaricomycotina</taxon>
        <taxon>Agaricomycetes</taxon>
        <taxon>Agaricomycetidae</taxon>
        <taxon>Agaricales</taxon>
        <taxon>Marasmiineae</taxon>
        <taxon>Marasmiaceae</taxon>
        <taxon>Marasmius</taxon>
    </lineage>
</organism>
<proteinExistence type="predicted"/>
<keyword evidence="2" id="KW-1185">Reference proteome</keyword>
<evidence type="ECO:0000313" key="1">
    <source>
        <dbReference type="EMBL" id="KAL0057908.1"/>
    </source>
</evidence>
<dbReference type="Proteomes" id="UP001437256">
    <property type="component" value="Unassembled WGS sequence"/>
</dbReference>
<evidence type="ECO:0000313" key="2">
    <source>
        <dbReference type="Proteomes" id="UP001437256"/>
    </source>
</evidence>
<comment type="caution">
    <text evidence="1">The sequence shown here is derived from an EMBL/GenBank/DDBJ whole genome shotgun (WGS) entry which is preliminary data.</text>
</comment>
<accession>A0ABR2Z9C1</accession>
<evidence type="ECO:0008006" key="3">
    <source>
        <dbReference type="Google" id="ProtNLM"/>
    </source>
</evidence>
<protein>
    <recommendedName>
        <fullName evidence="3">F-box domain-containing protein</fullName>
    </recommendedName>
</protein>
<dbReference type="EMBL" id="JBBXMP010000411">
    <property type="protein sequence ID" value="KAL0057908.1"/>
    <property type="molecule type" value="Genomic_DNA"/>
</dbReference>
<name>A0ABR2Z9C1_9AGAR</name>